<feature type="region of interest" description="Disordered" evidence="1">
    <location>
        <begin position="132"/>
        <end position="164"/>
    </location>
</feature>
<feature type="compositionally biased region" description="Basic and acidic residues" evidence="1">
    <location>
        <begin position="53"/>
        <end position="64"/>
    </location>
</feature>
<dbReference type="EMBL" id="JH818313">
    <property type="protein sequence ID" value="EKC30988.1"/>
    <property type="molecule type" value="Genomic_DNA"/>
</dbReference>
<proteinExistence type="predicted"/>
<evidence type="ECO:0000313" key="2">
    <source>
        <dbReference type="EMBL" id="EKC30988.1"/>
    </source>
</evidence>
<dbReference type="InParanoid" id="K1QAN6"/>
<feature type="compositionally biased region" description="Low complexity" evidence="1">
    <location>
        <begin position="148"/>
        <end position="164"/>
    </location>
</feature>
<name>K1QAN6_MAGGI</name>
<feature type="region of interest" description="Disordered" evidence="1">
    <location>
        <begin position="186"/>
        <end position="271"/>
    </location>
</feature>
<feature type="compositionally biased region" description="Polar residues" evidence="1">
    <location>
        <begin position="27"/>
        <end position="37"/>
    </location>
</feature>
<feature type="compositionally biased region" description="Polar residues" evidence="1">
    <location>
        <begin position="186"/>
        <end position="202"/>
    </location>
</feature>
<feature type="region of interest" description="Disordered" evidence="1">
    <location>
        <begin position="27"/>
        <end position="99"/>
    </location>
</feature>
<evidence type="ECO:0000256" key="1">
    <source>
        <dbReference type="SAM" id="MobiDB-lite"/>
    </source>
</evidence>
<dbReference type="AlphaFoldDB" id="K1QAN6"/>
<gene>
    <name evidence="2" type="ORF">CGI_10024987</name>
</gene>
<protein>
    <submittedName>
        <fullName evidence="2">Uncharacterized protein</fullName>
    </submittedName>
</protein>
<accession>K1QAN6</accession>
<sequence length="536" mass="59815">MFEIVIHLLHVIEMNFEEQFAVVSSLTVTPQKSTNNETKPKKTRNWSYNKVWRRGEAQEQENGRNPRGKPGKVTPVPPPQTKVTPVLPSQTKVKCGPPQTARDWRYNRVWRRDRVWRRENFEEQLAVVSSLTVTPPKSTNDERDPPQTVVTSATKSSASTTNTVPSAEVCVCDTTKTNSASLTTMKTATSGTHEPVSTTYDVSCKETQSDPFSGTKKTQGKARPNRCSSREDEVQSPADTRGVSSKDNAPDPPVAGEKKHLKESLKRKRCEPQTTISKRILLKHSAADSQLTSVSKKKGINIASMGQRIITLTHTEQPNNQTNYTEPLFVDTTLDYEIDRSRFPDIDNGQPMLLIHSSTDCPCTTAHPNVIVPVADHELYTLLDTLAEGLSAKEQVQPENESNTCCLVTSSFTPLQLSPTDDLCCDDTNDREHKGLDFPLNTPDVPSDLSSYSSSDSHPGAILDDQLFPCFYDLPCSGDLFDDLSTICDVSLCNIGMKTRKRRHSTVYETSPKRRKTECCWVADLFEDEADIRWSS</sequence>
<organism evidence="2">
    <name type="scientific">Magallana gigas</name>
    <name type="common">Pacific oyster</name>
    <name type="synonym">Crassostrea gigas</name>
    <dbReference type="NCBI Taxonomy" id="29159"/>
    <lineage>
        <taxon>Eukaryota</taxon>
        <taxon>Metazoa</taxon>
        <taxon>Spiralia</taxon>
        <taxon>Lophotrochozoa</taxon>
        <taxon>Mollusca</taxon>
        <taxon>Bivalvia</taxon>
        <taxon>Autobranchia</taxon>
        <taxon>Pteriomorphia</taxon>
        <taxon>Ostreida</taxon>
        <taxon>Ostreoidea</taxon>
        <taxon>Ostreidae</taxon>
        <taxon>Magallana</taxon>
    </lineage>
</organism>
<reference evidence="2" key="1">
    <citation type="journal article" date="2012" name="Nature">
        <title>The oyster genome reveals stress adaptation and complexity of shell formation.</title>
        <authorList>
            <person name="Zhang G."/>
            <person name="Fang X."/>
            <person name="Guo X."/>
            <person name="Li L."/>
            <person name="Luo R."/>
            <person name="Xu F."/>
            <person name="Yang P."/>
            <person name="Zhang L."/>
            <person name="Wang X."/>
            <person name="Qi H."/>
            <person name="Xiong Z."/>
            <person name="Que H."/>
            <person name="Xie Y."/>
            <person name="Holland P.W."/>
            <person name="Paps J."/>
            <person name="Zhu Y."/>
            <person name="Wu F."/>
            <person name="Chen Y."/>
            <person name="Wang J."/>
            <person name="Peng C."/>
            <person name="Meng J."/>
            <person name="Yang L."/>
            <person name="Liu J."/>
            <person name="Wen B."/>
            <person name="Zhang N."/>
            <person name="Huang Z."/>
            <person name="Zhu Q."/>
            <person name="Feng Y."/>
            <person name="Mount A."/>
            <person name="Hedgecock D."/>
            <person name="Xu Z."/>
            <person name="Liu Y."/>
            <person name="Domazet-Loso T."/>
            <person name="Du Y."/>
            <person name="Sun X."/>
            <person name="Zhang S."/>
            <person name="Liu B."/>
            <person name="Cheng P."/>
            <person name="Jiang X."/>
            <person name="Li J."/>
            <person name="Fan D."/>
            <person name="Wang W."/>
            <person name="Fu W."/>
            <person name="Wang T."/>
            <person name="Wang B."/>
            <person name="Zhang J."/>
            <person name="Peng Z."/>
            <person name="Li Y."/>
            <person name="Li N."/>
            <person name="Wang J."/>
            <person name="Chen M."/>
            <person name="He Y."/>
            <person name="Tan F."/>
            <person name="Song X."/>
            <person name="Zheng Q."/>
            <person name="Huang R."/>
            <person name="Yang H."/>
            <person name="Du X."/>
            <person name="Chen L."/>
            <person name="Yang M."/>
            <person name="Gaffney P.M."/>
            <person name="Wang S."/>
            <person name="Luo L."/>
            <person name="She Z."/>
            <person name="Ming Y."/>
            <person name="Huang W."/>
            <person name="Zhang S."/>
            <person name="Huang B."/>
            <person name="Zhang Y."/>
            <person name="Qu T."/>
            <person name="Ni P."/>
            <person name="Miao G."/>
            <person name="Wang J."/>
            <person name="Wang Q."/>
            <person name="Steinberg C.E."/>
            <person name="Wang H."/>
            <person name="Li N."/>
            <person name="Qian L."/>
            <person name="Zhang G."/>
            <person name="Li Y."/>
            <person name="Yang H."/>
            <person name="Liu X."/>
            <person name="Wang J."/>
            <person name="Yin Y."/>
            <person name="Wang J."/>
        </authorList>
    </citation>
    <scope>NUCLEOTIDE SEQUENCE [LARGE SCALE GENOMIC DNA]</scope>
    <source>
        <strain evidence="2">05x7-T-G4-1.051#20</strain>
    </source>
</reference>
<dbReference type="HOGENOM" id="CLU_508311_0_0_1"/>